<dbReference type="GO" id="GO:0000981">
    <property type="term" value="F:DNA-binding transcription factor activity, RNA polymerase II-specific"/>
    <property type="evidence" value="ECO:0007669"/>
    <property type="project" value="InterPro"/>
</dbReference>
<comment type="caution">
    <text evidence="8">The sequence shown here is derived from an EMBL/GenBank/DDBJ whole genome shotgun (WGS) entry which is preliminary data.</text>
</comment>
<dbReference type="InterPro" id="IPR036864">
    <property type="entry name" value="Zn2-C6_fun-type_DNA-bd_sf"/>
</dbReference>
<name>A0A229XA74_9EURO</name>
<keyword evidence="4" id="KW-0804">Transcription</keyword>
<dbReference type="Gene3D" id="4.10.240.10">
    <property type="entry name" value="Zn(2)-C6 fungal-type DNA-binding domain"/>
    <property type="match status" value="1"/>
</dbReference>
<keyword evidence="2" id="KW-0805">Transcription regulation</keyword>
<dbReference type="EMBL" id="NIDN02000066">
    <property type="protein sequence ID" value="RLL97861.1"/>
    <property type="molecule type" value="Genomic_DNA"/>
</dbReference>
<reference evidence="8 9" key="1">
    <citation type="submission" date="2018-08" db="EMBL/GenBank/DDBJ databases">
        <title>Draft genome sequences of two Aspergillus turcosus clinical strains isolated from bronchoalveolar lavage fluid: one azole-susceptible and the other azole-resistant.</title>
        <authorList>
            <person name="Parent-Michaud M."/>
            <person name="Dufresne P.J."/>
            <person name="Fournier E."/>
            <person name="Martineau C."/>
            <person name="Moreira S."/>
            <person name="Perkins V."/>
            <person name="De Repentigny L."/>
            <person name="Dufresne S.F."/>
        </authorList>
    </citation>
    <scope>NUCLEOTIDE SEQUENCE [LARGE SCALE GENOMIC DNA]</scope>
    <source>
        <strain evidence="8">HMR AF 1038</strain>
    </source>
</reference>
<proteinExistence type="predicted"/>
<evidence type="ECO:0000256" key="2">
    <source>
        <dbReference type="ARBA" id="ARBA00023015"/>
    </source>
</evidence>
<accession>A0A229XA74</accession>
<dbReference type="InterPro" id="IPR001138">
    <property type="entry name" value="Zn2Cys6_DnaBD"/>
</dbReference>
<dbReference type="PROSITE" id="PS50048">
    <property type="entry name" value="ZN2_CY6_FUNGAL_2"/>
    <property type="match status" value="1"/>
</dbReference>
<evidence type="ECO:0000313" key="9">
    <source>
        <dbReference type="Proteomes" id="UP000215289"/>
    </source>
</evidence>
<dbReference type="GO" id="GO:0005634">
    <property type="term" value="C:nucleus"/>
    <property type="evidence" value="ECO:0007669"/>
    <property type="project" value="UniProtKB-SubCell"/>
</dbReference>
<dbReference type="CDD" id="cd00067">
    <property type="entry name" value="GAL4"/>
    <property type="match status" value="1"/>
</dbReference>
<feature type="compositionally biased region" description="Basic and acidic residues" evidence="6">
    <location>
        <begin position="123"/>
        <end position="132"/>
    </location>
</feature>
<dbReference type="GO" id="GO:0045944">
    <property type="term" value="P:positive regulation of transcription by RNA polymerase II"/>
    <property type="evidence" value="ECO:0007669"/>
    <property type="project" value="TreeGrafter"/>
</dbReference>
<feature type="domain" description="Zn(2)-C6 fungal-type" evidence="7">
    <location>
        <begin position="36"/>
        <end position="64"/>
    </location>
</feature>
<evidence type="ECO:0000256" key="4">
    <source>
        <dbReference type="ARBA" id="ARBA00023163"/>
    </source>
</evidence>
<dbReference type="PANTHER" id="PTHR37534">
    <property type="entry name" value="TRANSCRIPTIONAL ACTIVATOR PROTEIN UGA3"/>
    <property type="match status" value="1"/>
</dbReference>
<keyword evidence="9" id="KW-1185">Reference proteome</keyword>
<organism evidence="8 9">
    <name type="scientific">Aspergillus turcosus</name>
    <dbReference type="NCBI Taxonomy" id="1245748"/>
    <lineage>
        <taxon>Eukaryota</taxon>
        <taxon>Fungi</taxon>
        <taxon>Dikarya</taxon>
        <taxon>Ascomycota</taxon>
        <taxon>Pezizomycotina</taxon>
        <taxon>Eurotiomycetes</taxon>
        <taxon>Eurotiomycetidae</taxon>
        <taxon>Eurotiales</taxon>
        <taxon>Aspergillaceae</taxon>
        <taxon>Aspergillus</taxon>
        <taxon>Aspergillus subgen. Fumigati</taxon>
    </lineage>
</organism>
<dbReference type="Pfam" id="PF00172">
    <property type="entry name" value="Zn_clus"/>
    <property type="match status" value="1"/>
</dbReference>
<dbReference type="SMART" id="SM00066">
    <property type="entry name" value="GAL4"/>
    <property type="match status" value="1"/>
</dbReference>
<dbReference type="InterPro" id="IPR021858">
    <property type="entry name" value="Fun_TF"/>
</dbReference>
<dbReference type="SUPFAM" id="SSF57701">
    <property type="entry name" value="Zn2/Cys6 DNA-binding domain"/>
    <property type="match status" value="1"/>
</dbReference>
<keyword evidence="5" id="KW-0539">Nucleus</keyword>
<gene>
    <name evidence="8" type="ORF">CFD26_104970</name>
</gene>
<evidence type="ECO:0000256" key="6">
    <source>
        <dbReference type="SAM" id="MobiDB-lite"/>
    </source>
</evidence>
<dbReference type="Pfam" id="PF11951">
    <property type="entry name" value="Fungal_trans_2"/>
    <property type="match status" value="1"/>
</dbReference>
<evidence type="ECO:0000313" key="8">
    <source>
        <dbReference type="EMBL" id="RLL97861.1"/>
    </source>
</evidence>
<dbReference type="Proteomes" id="UP000215289">
    <property type="component" value="Unassembled WGS sequence"/>
</dbReference>
<dbReference type="GO" id="GO:0000976">
    <property type="term" value="F:transcription cis-regulatory region binding"/>
    <property type="evidence" value="ECO:0007669"/>
    <property type="project" value="TreeGrafter"/>
</dbReference>
<feature type="region of interest" description="Disordered" evidence="6">
    <location>
        <begin position="79"/>
        <end position="132"/>
    </location>
</feature>
<evidence type="ECO:0000256" key="5">
    <source>
        <dbReference type="ARBA" id="ARBA00023242"/>
    </source>
</evidence>
<feature type="compositionally biased region" description="Polar residues" evidence="6">
    <location>
        <begin position="79"/>
        <end position="92"/>
    </location>
</feature>
<protein>
    <recommendedName>
        <fullName evidence="7">Zn(2)-C6 fungal-type domain-containing protein</fullName>
    </recommendedName>
</protein>
<evidence type="ECO:0000259" key="7">
    <source>
        <dbReference type="PROSITE" id="PS50048"/>
    </source>
</evidence>
<evidence type="ECO:0000256" key="1">
    <source>
        <dbReference type="ARBA" id="ARBA00004123"/>
    </source>
</evidence>
<dbReference type="OrthoDB" id="19261at2759"/>
<comment type="subcellular location">
    <subcellularLocation>
        <location evidence="1">Nucleus</location>
    </subcellularLocation>
</comment>
<dbReference type="AlphaFoldDB" id="A0A229XA74"/>
<evidence type="ECO:0000256" key="3">
    <source>
        <dbReference type="ARBA" id="ARBA00023125"/>
    </source>
</evidence>
<keyword evidence="3" id="KW-0238">DNA-binding</keyword>
<dbReference type="GO" id="GO:0008270">
    <property type="term" value="F:zinc ion binding"/>
    <property type="evidence" value="ECO:0007669"/>
    <property type="project" value="InterPro"/>
</dbReference>
<sequence>MPDTSADKDCRQNSPATLGLNMFSDGSVRSTKSQAKCYTCRRQRIVCDAGKPSCMRCISRGVECLGYSATPIRWVAPTSTLSSETPRPSNISLVKGQERRKRGRPKLLLMQGAPQSSSTSPSDPHRSDKNLDSEKAGVLVARSISGLKVPSSVFPCDYEMHKMILEFSHYFNDYVCPDLVIVDSALNPNRINVDILPYIPDVLLSVIISVSAIHQVIQSQPNWHLITLNRSRALRDKVHYGELEFLQSFRHPLSSLIYKHRSQALRRLNQYLSEAGAEGSDLVFHVVTAMLMSEIQISAFCDWKIHFEGLKRIIACQGGFEVLASTRIGDLQYGLGHFMLIDVMSSVFMAASSLPSDAPSQLRYIDWLPKLHFDGLERAFPCPNELLACIIHTNNLRWTLHHHPYDNTARVNSAIQDLVRSIVTFSPTAWAERALESYNETLEERVDRQRPRKRLNLVPQDIEGEGWADLAAAFQAATLLYCLRALVLSHGKENILQELVGNHYDRLIPDVQCLVRVTLSNLLRTLHSLMDQPLQSGRGMGRFMFWPALMAGLESACSREALSERPFIVNSLQNLCRCFGDMSVLDAAVFLQSAWSLDEESHSGNMHRVRTWDDLFEGVGVHGVFFF</sequence>
<dbReference type="PANTHER" id="PTHR37534:SF51">
    <property type="entry name" value="ACRIFLAVINE SENSITIVITY CONTROL PROTEIN ACR-2"/>
    <property type="match status" value="1"/>
</dbReference>